<keyword evidence="3" id="KW-1185">Reference proteome</keyword>
<dbReference type="SUPFAM" id="SSF143555">
    <property type="entry name" value="FwdE-like"/>
    <property type="match status" value="1"/>
</dbReference>
<dbReference type="InterPro" id="IPR053194">
    <property type="entry name" value="tRNA_methyltr_O"/>
</dbReference>
<dbReference type="Gene3D" id="3.30.1330.130">
    <property type="match status" value="1"/>
</dbReference>
<evidence type="ECO:0000313" key="3">
    <source>
        <dbReference type="Proteomes" id="UP000077245"/>
    </source>
</evidence>
<dbReference type="PATRIC" id="fig|49547.3.peg.198"/>
<dbReference type="PANTHER" id="PTHR39418">
    <property type="entry name" value="DEHYDROGENASE-RELATED"/>
    <property type="match status" value="1"/>
</dbReference>
<dbReference type="EMBL" id="LWMV01000024">
    <property type="protein sequence ID" value="KZX15876.1"/>
    <property type="molecule type" value="Genomic_DNA"/>
</dbReference>
<organism evidence="2 3">
    <name type="scientific">Methanobrevibacter curvatus</name>
    <dbReference type="NCBI Taxonomy" id="49547"/>
    <lineage>
        <taxon>Archaea</taxon>
        <taxon>Methanobacteriati</taxon>
        <taxon>Methanobacteriota</taxon>
        <taxon>Methanomada group</taxon>
        <taxon>Methanobacteria</taxon>
        <taxon>Methanobacteriales</taxon>
        <taxon>Methanobacteriaceae</taxon>
        <taxon>Methanobrevibacter</taxon>
    </lineage>
</organism>
<dbReference type="Proteomes" id="UP000077245">
    <property type="component" value="Unassembled WGS sequence"/>
</dbReference>
<dbReference type="Pfam" id="PF02663">
    <property type="entry name" value="FmdE"/>
    <property type="match status" value="1"/>
</dbReference>
<proteinExistence type="predicted"/>
<sequence>MYYGTVPIIIKSSKFIYFKKDRLLKLIKEKNNYKTKNKMENIKMSEFQEQLDKVEKFHGHLCGGIVMGTKMTMLAMKELGFNLNEPTKDLVVFVEIGRCMADAVQVVSGCTLGKGSLNLLDYGRFAGTFLKISTGEAVRITDMDIQTQVPGESKEELIERLTNTSNDVLFRIEKVRVRLREGDLPGHSSDNKIVCPICGEIVKDNQHIIQNGVAYCKACVVESYYEKLD</sequence>
<evidence type="ECO:0000313" key="2">
    <source>
        <dbReference type="EMBL" id="KZX15876.1"/>
    </source>
</evidence>
<name>A0A166DRG3_9EURY</name>
<comment type="caution">
    <text evidence="2">The sequence shown here is derived from an EMBL/GenBank/DDBJ whole genome shotgun (WGS) entry which is preliminary data.</text>
</comment>
<protein>
    <submittedName>
        <fullName evidence="2">FmdE, molybdenum formylmethanofuran dehydrogenase operon</fullName>
    </submittedName>
</protein>
<evidence type="ECO:0000259" key="1">
    <source>
        <dbReference type="Pfam" id="PF02663"/>
    </source>
</evidence>
<gene>
    <name evidence="2" type="ORF">MBCUR_01880</name>
</gene>
<accession>A0A166DRG3</accession>
<dbReference type="STRING" id="49547.MBCUR_01880"/>
<dbReference type="AlphaFoldDB" id="A0A166DRG3"/>
<feature type="domain" description="Formylmethanofuran dehydrogenase subunit E" evidence="1">
    <location>
        <begin position="57"/>
        <end position="141"/>
    </location>
</feature>
<dbReference type="InterPro" id="IPR003814">
    <property type="entry name" value="FmdEsu_dom"/>
</dbReference>
<dbReference type="PANTHER" id="PTHR39418:SF1">
    <property type="entry name" value="DEHYDROGENASE"/>
    <property type="match status" value="1"/>
</dbReference>
<reference evidence="2 3" key="1">
    <citation type="submission" date="2016-04" db="EMBL/GenBank/DDBJ databases">
        <title>Genome sequence of Methanobrevibacter curvatus DSM 11111.</title>
        <authorList>
            <person name="Poehlein A."/>
            <person name="Seedorf H."/>
            <person name="Daniel R."/>
        </authorList>
    </citation>
    <scope>NUCLEOTIDE SEQUENCE [LARGE SCALE GENOMIC DNA]</scope>
    <source>
        <strain evidence="2 3">DSM 11111</strain>
    </source>
</reference>